<dbReference type="Pfam" id="PF04314">
    <property type="entry name" value="PCuAC"/>
    <property type="match status" value="1"/>
</dbReference>
<accession>A0ABT9I069</accession>
<dbReference type="Gene3D" id="2.60.40.1890">
    <property type="entry name" value="PCu(A)C copper chaperone"/>
    <property type="match status" value="1"/>
</dbReference>
<dbReference type="InterPro" id="IPR007410">
    <property type="entry name" value="LpqE-like"/>
</dbReference>
<dbReference type="Proteomes" id="UP001231109">
    <property type="component" value="Unassembled WGS sequence"/>
</dbReference>
<dbReference type="EMBL" id="JAPJDZ010000030">
    <property type="protein sequence ID" value="MDP5136779.1"/>
    <property type="molecule type" value="Genomic_DNA"/>
</dbReference>
<dbReference type="SUPFAM" id="SSF110087">
    <property type="entry name" value="DR1885-like metal-binding protein"/>
    <property type="match status" value="1"/>
</dbReference>
<feature type="signal peptide" evidence="1">
    <location>
        <begin position="1"/>
        <end position="17"/>
    </location>
</feature>
<evidence type="ECO:0000256" key="1">
    <source>
        <dbReference type="SAM" id="SignalP"/>
    </source>
</evidence>
<keyword evidence="3" id="KW-1185">Reference proteome</keyword>
<reference evidence="2 3" key="1">
    <citation type="submission" date="2022-11" db="EMBL/GenBank/DDBJ databases">
        <title>Viruses from the air-sea interface of a natural surface slick.</title>
        <authorList>
            <person name="Rahlff J."/>
            <person name="Holmfeldt K."/>
        </authorList>
    </citation>
    <scope>NUCLEOTIDE SEQUENCE [LARGE SCALE GENOMIC DNA]</scope>
    <source>
        <strain evidence="2 3">SMS4</strain>
    </source>
</reference>
<keyword evidence="1" id="KW-0732">Signal</keyword>
<evidence type="ECO:0000313" key="2">
    <source>
        <dbReference type="EMBL" id="MDP5136779.1"/>
    </source>
</evidence>
<organism evidence="2 3">
    <name type="scientific">Rheinheimera baltica</name>
    <dbReference type="NCBI Taxonomy" id="67576"/>
    <lineage>
        <taxon>Bacteria</taxon>
        <taxon>Pseudomonadati</taxon>
        <taxon>Pseudomonadota</taxon>
        <taxon>Gammaproteobacteria</taxon>
        <taxon>Chromatiales</taxon>
        <taxon>Chromatiaceae</taxon>
        <taxon>Rheinheimera</taxon>
    </lineage>
</organism>
<evidence type="ECO:0000313" key="3">
    <source>
        <dbReference type="Proteomes" id="UP001231109"/>
    </source>
</evidence>
<dbReference type="PANTHER" id="PTHR36302">
    <property type="entry name" value="BLR7088 PROTEIN"/>
    <property type="match status" value="1"/>
</dbReference>
<dbReference type="PANTHER" id="PTHR36302:SF1">
    <property type="entry name" value="COPPER CHAPERONE PCU(A)C"/>
    <property type="match status" value="1"/>
</dbReference>
<dbReference type="InterPro" id="IPR036182">
    <property type="entry name" value="PCuAC_sf"/>
</dbReference>
<dbReference type="InterPro" id="IPR058248">
    <property type="entry name" value="Lxx211020-like"/>
</dbReference>
<name>A0ABT9I069_9GAMM</name>
<dbReference type="RefSeq" id="WP_305976242.1">
    <property type="nucleotide sequence ID" value="NZ_JAPJDZ010000030.1"/>
</dbReference>
<feature type="chain" id="PRO_5046588337" evidence="1">
    <location>
        <begin position="18"/>
        <end position="143"/>
    </location>
</feature>
<protein>
    <submittedName>
        <fullName evidence="2">Copper chaperone PCu(A)C</fullName>
    </submittedName>
</protein>
<comment type="caution">
    <text evidence="2">The sequence shown here is derived from an EMBL/GenBank/DDBJ whole genome shotgun (WGS) entry which is preliminary data.</text>
</comment>
<sequence length="143" mass="15556">MRCLFMALLLLSAQGYAADNTMLSIEQGEIRQPMPGRTVTVGYFTLHNASSQAASLINVSSPAFSRAELHQHSHKDGMMRMEQIDTIDVPANGSITLAPGGLHLMLFEPTTTLEPGQLVDVVLHFADEQQLALSLPVVAMPKR</sequence>
<proteinExistence type="predicted"/>
<gene>
    <name evidence="2" type="ORF">ORJ04_12550</name>
</gene>